<dbReference type="GO" id="GO:0006099">
    <property type="term" value="P:tricarboxylic acid cycle"/>
    <property type="evidence" value="ECO:0007669"/>
    <property type="project" value="UniProtKB-KW"/>
</dbReference>
<feature type="domain" description="N-acetyltransferase" evidence="5">
    <location>
        <begin position="744"/>
        <end position="896"/>
    </location>
</feature>
<sequence>MSIYRLDTLFAPKSVVLAGASPQPNSVGQVVLNNLRRAGFPGRLSLVNPNYAEIDGLACHASVADLPDKTDLAVIATPLLTVPDLVRQFAERGTKGCVIITTGADGGPEGVARLREEVTQIARPHGMRIIGPDSIGVSVPRAKLDASIAAAAMEAGDLALVSQSGSVITTIVDWANRHNIGFSAVVATGDMADVDFADLLDWFALDYKTRAILLYVEAISDAAKFMSAARAAARSKPVVVIKPGLSHDSVRRSSHAGSLAGADAVYDAAFRRAGLLRVRDLGEMFDAAETLSRLKPFQGRRLAVASNGVGPAILALDRLVERGGVPAMLAPATMERLGSVLSERASRSNPVDLGAGGGAARYRGSLEALLADPGVDAVLMMSAPTALADAKEAATAVVGAVEQHRRTSYRPKPVLAAWLGQNGELHDIFEAAKIPLHVTPHDAVDGFMHVVRYSQAQEAAIETPPSLPEEFEPNVAAARAAVASGLAAGRRWLDPESVARVLEAYRIPCVAAEVAKTPAKARIAAERLLPASGGCVIKVLSEDLPHKSDVGGVRLGLTSADAVEDAAYGMLARVAKLRPDARIDGVVVQPMVNRPYGLELIAGITDDPVFGPVVVFGRGGTAVELFDDKALALPPLDMKLAFELMAETKVDKLLNGWRGQPPADRTAVALVLVKLSQLTADIPEIREIDLNPLIADERGVIVLDAKIAVEPCPKLRGYSNPRLAIRPYPKQWERHEALRDGTRILVRPVRPEDEKLYPDFLKRVTAEDLRLRFFAPIKEFTHAFIAKLTQLDYARAVAFAAIHEDTGELWGVVRLHADPNHETGEYAILLRSELKGRGLGWLLMQRIIDYARSEGFKRVKGQVLRENTTMISMCQKLGFEVHDDAEDTSLKIVTFEIDQATAAAAE</sequence>
<dbReference type="PROSITE" id="PS51186">
    <property type="entry name" value="GNAT"/>
    <property type="match status" value="1"/>
</dbReference>
<dbReference type="InterPro" id="IPR000182">
    <property type="entry name" value="GNAT_dom"/>
</dbReference>
<evidence type="ECO:0000256" key="2">
    <source>
        <dbReference type="ARBA" id="ARBA00022598"/>
    </source>
</evidence>
<organism evidence="6 7">
    <name type="scientific">Blastochloris tepida</name>
    <dbReference type="NCBI Taxonomy" id="2233851"/>
    <lineage>
        <taxon>Bacteria</taxon>
        <taxon>Pseudomonadati</taxon>
        <taxon>Pseudomonadota</taxon>
        <taxon>Alphaproteobacteria</taxon>
        <taxon>Hyphomicrobiales</taxon>
        <taxon>Blastochloridaceae</taxon>
        <taxon>Blastochloris</taxon>
    </lineage>
</organism>
<dbReference type="GO" id="GO:0016747">
    <property type="term" value="F:acyltransferase activity, transferring groups other than amino-acyl groups"/>
    <property type="evidence" value="ECO:0007669"/>
    <property type="project" value="InterPro"/>
</dbReference>
<dbReference type="OrthoDB" id="9807426at2"/>
<dbReference type="Pfam" id="PF13549">
    <property type="entry name" value="ATP-grasp_5"/>
    <property type="match status" value="1"/>
</dbReference>
<proteinExistence type="predicted"/>
<keyword evidence="1" id="KW-0816">Tricarboxylic acid cycle</keyword>
<keyword evidence="4" id="KW-0067">ATP-binding</keyword>
<dbReference type="CDD" id="cd04301">
    <property type="entry name" value="NAT_SF"/>
    <property type="match status" value="1"/>
</dbReference>
<dbReference type="Pfam" id="PF00583">
    <property type="entry name" value="Acetyltransf_1"/>
    <property type="match status" value="1"/>
</dbReference>
<evidence type="ECO:0000256" key="3">
    <source>
        <dbReference type="ARBA" id="ARBA00022741"/>
    </source>
</evidence>
<dbReference type="InterPro" id="IPR051538">
    <property type="entry name" value="Acyl-CoA_Synth/Transferase"/>
</dbReference>
<dbReference type="InterPro" id="IPR013815">
    <property type="entry name" value="ATP_grasp_subdomain_1"/>
</dbReference>
<accession>A0A348FVU1</accession>
<evidence type="ECO:0000313" key="6">
    <source>
        <dbReference type="EMBL" id="BBF91424.1"/>
    </source>
</evidence>
<dbReference type="SUPFAM" id="SSF51735">
    <property type="entry name" value="NAD(P)-binding Rossmann-fold domains"/>
    <property type="match status" value="1"/>
</dbReference>
<evidence type="ECO:0000313" key="7">
    <source>
        <dbReference type="Proteomes" id="UP000266934"/>
    </source>
</evidence>
<dbReference type="RefSeq" id="WP_126396627.1">
    <property type="nucleotide sequence ID" value="NZ_AP018907.1"/>
</dbReference>
<dbReference type="Pfam" id="PF13380">
    <property type="entry name" value="CoA_binding_2"/>
    <property type="match status" value="1"/>
</dbReference>
<dbReference type="SUPFAM" id="SSF56059">
    <property type="entry name" value="Glutathione synthetase ATP-binding domain-like"/>
    <property type="match status" value="1"/>
</dbReference>
<gene>
    <name evidence="6" type="ORF">BLTE_01090</name>
</gene>
<dbReference type="PANTHER" id="PTHR43334">
    <property type="entry name" value="ACETATE--COA LIGASE [ADP-FORMING]"/>
    <property type="match status" value="1"/>
</dbReference>
<dbReference type="InterPro" id="IPR016181">
    <property type="entry name" value="Acyl_CoA_acyltransferase"/>
</dbReference>
<evidence type="ECO:0000256" key="4">
    <source>
        <dbReference type="ARBA" id="ARBA00022840"/>
    </source>
</evidence>
<dbReference type="Pfam" id="PF13607">
    <property type="entry name" value="Succ_CoA_lig"/>
    <property type="match status" value="1"/>
</dbReference>
<keyword evidence="7" id="KW-1185">Reference proteome</keyword>
<dbReference type="Gene3D" id="3.40.50.720">
    <property type="entry name" value="NAD(P)-binding Rossmann-like Domain"/>
    <property type="match status" value="1"/>
</dbReference>
<dbReference type="SMART" id="SM00881">
    <property type="entry name" value="CoA_binding"/>
    <property type="match status" value="1"/>
</dbReference>
<dbReference type="PANTHER" id="PTHR43334:SF1">
    <property type="entry name" value="3-HYDROXYPROPIONATE--COA LIGASE [ADP-FORMING]"/>
    <property type="match status" value="1"/>
</dbReference>
<dbReference type="EMBL" id="AP018907">
    <property type="protein sequence ID" value="BBF91424.1"/>
    <property type="molecule type" value="Genomic_DNA"/>
</dbReference>
<evidence type="ECO:0000259" key="5">
    <source>
        <dbReference type="PROSITE" id="PS51186"/>
    </source>
</evidence>
<dbReference type="InterPro" id="IPR016102">
    <property type="entry name" value="Succinyl-CoA_synth-like"/>
</dbReference>
<name>A0A348FVU1_9HYPH</name>
<dbReference type="Gene3D" id="3.40.50.261">
    <property type="entry name" value="Succinyl-CoA synthetase domains"/>
    <property type="match status" value="2"/>
</dbReference>
<keyword evidence="2" id="KW-0436">Ligase</keyword>
<dbReference type="GO" id="GO:0016874">
    <property type="term" value="F:ligase activity"/>
    <property type="evidence" value="ECO:0007669"/>
    <property type="project" value="UniProtKB-KW"/>
</dbReference>
<dbReference type="InterPro" id="IPR036291">
    <property type="entry name" value="NAD(P)-bd_dom_sf"/>
</dbReference>
<dbReference type="InterPro" id="IPR003781">
    <property type="entry name" value="CoA-bd"/>
</dbReference>
<dbReference type="Proteomes" id="UP000266934">
    <property type="component" value="Chromosome"/>
</dbReference>
<keyword evidence="3" id="KW-0547">Nucleotide-binding</keyword>
<keyword evidence="6" id="KW-0808">Transferase</keyword>
<evidence type="ECO:0000256" key="1">
    <source>
        <dbReference type="ARBA" id="ARBA00022532"/>
    </source>
</evidence>
<dbReference type="KEGG" id="blag:BLTE_01090"/>
<dbReference type="GO" id="GO:0005524">
    <property type="term" value="F:ATP binding"/>
    <property type="evidence" value="ECO:0007669"/>
    <property type="project" value="UniProtKB-KW"/>
</dbReference>
<protein>
    <submittedName>
        <fullName evidence="6">GCN5 family N-acetyltransferase</fullName>
    </submittedName>
</protein>
<dbReference type="Gene3D" id="3.30.1490.20">
    <property type="entry name" value="ATP-grasp fold, A domain"/>
    <property type="match status" value="1"/>
</dbReference>
<dbReference type="Gene3D" id="3.40.630.30">
    <property type="match status" value="1"/>
</dbReference>
<dbReference type="SUPFAM" id="SSF52210">
    <property type="entry name" value="Succinyl-CoA synthetase domains"/>
    <property type="match status" value="2"/>
</dbReference>
<dbReference type="InterPro" id="IPR032875">
    <property type="entry name" value="Succ_CoA_lig_flav_dom"/>
</dbReference>
<reference evidence="6 7" key="1">
    <citation type="submission" date="2018-08" db="EMBL/GenBank/DDBJ databases">
        <title>Complete genome sequencing of Blastochloris tepida GI.</title>
        <authorList>
            <person name="Tsukatani Y."/>
            <person name="Mori H."/>
        </authorList>
    </citation>
    <scope>NUCLEOTIDE SEQUENCE [LARGE SCALE GENOMIC DNA]</scope>
    <source>
        <strain evidence="6 7">GI</strain>
    </source>
</reference>
<dbReference type="AlphaFoldDB" id="A0A348FVU1"/>
<dbReference type="SUPFAM" id="SSF55729">
    <property type="entry name" value="Acyl-CoA N-acyltransferases (Nat)"/>
    <property type="match status" value="1"/>
</dbReference>
<dbReference type="Gene3D" id="3.30.470.20">
    <property type="entry name" value="ATP-grasp fold, B domain"/>
    <property type="match status" value="1"/>
</dbReference>